<sequence>MELQPIQSKIYEIRGQRVMLDFDLAELYQVETRVLKQAVRRNIERFPEDFMLRLSAKEANRLIDIGRSQNVIPQGYNIGSSEMFAFTEEGVAMLSGVLRSKAAVQVNIAIMRAFVAMRNYITTTTTVTAELSEIRARLALLEQTGKDNAEAVSDLSEDMRRELDSIYQAIGALSVKLPQTRKPSQPVGFRQAHPEAKK</sequence>
<dbReference type="EMBL" id="VVND01000004">
    <property type="protein sequence ID" value="KAA3159992.1"/>
    <property type="molecule type" value="Genomic_DNA"/>
</dbReference>
<organism evidence="3 4">
    <name type="scientific">Alistipes finegoldii</name>
    <dbReference type="NCBI Taxonomy" id="214856"/>
    <lineage>
        <taxon>Bacteria</taxon>
        <taxon>Pseudomonadati</taxon>
        <taxon>Bacteroidota</taxon>
        <taxon>Bacteroidia</taxon>
        <taxon>Bacteroidales</taxon>
        <taxon>Rikenellaceae</taxon>
        <taxon>Alistipes</taxon>
    </lineage>
</organism>
<dbReference type="Proteomes" id="UP000324870">
    <property type="component" value="Unassembled WGS sequence"/>
</dbReference>
<evidence type="ECO:0000313" key="3">
    <source>
        <dbReference type="EMBL" id="KAA3159992.1"/>
    </source>
</evidence>
<name>A0ABQ6S550_9BACT</name>
<feature type="domain" description="KilA-N DNA-binding" evidence="2">
    <location>
        <begin position="8"/>
        <end position="97"/>
    </location>
</feature>
<accession>A0ABQ6S550</accession>
<feature type="region of interest" description="Disordered" evidence="1">
    <location>
        <begin position="177"/>
        <end position="198"/>
    </location>
</feature>
<gene>
    <name evidence="3" type="ORF">F2A26_04110</name>
</gene>
<evidence type="ECO:0000259" key="2">
    <source>
        <dbReference type="Pfam" id="PF10543"/>
    </source>
</evidence>
<dbReference type="InterPro" id="IPR018873">
    <property type="entry name" value="KilA-N_DNA-bd_domain"/>
</dbReference>
<dbReference type="Pfam" id="PF10543">
    <property type="entry name" value="ORF6N"/>
    <property type="match status" value="1"/>
</dbReference>
<evidence type="ECO:0000313" key="4">
    <source>
        <dbReference type="Proteomes" id="UP000324870"/>
    </source>
</evidence>
<evidence type="ECO:0000256" key="1">
    <source>
        <dbReference type="SAM" id="MobiDB-lite"/>
    </source>
</evidence>
<comment type="caution">
    <text evidence="3">The sequence shown here is derived from an EMBL/GenBank/DDBJ whole genome shotgun (WGS) entry which is preliminary data.</text>
</comment>
<keyword evidence="4" id="KW-1185">Reference proteome</keyword>
<reference evidence="3 4" key="1">
    <citation type="journal article" date="2019" name="Nat. Med.">
        <title>A library of human gut bacterial isolates paired with longitudinal multiomics data enables mechanistic microbiome research.</title>
        <authorList>
            <person name="Poyet M."/>
            <person name="Groussin M."/>
            <person name="Gibbons S.M."/>
            <person name="Avila-Pacheco J."/>
            <person name="Jiang X."/>
            <person name="Kearney S.M."/>
            <person name="Perrotta A.R."/>
            <person name="Berdy B."/>
            <person name="Zhao S."/>
            <person name="Lieberman T.D."/>
            <person name="Swanson P.K."/>
            <person name="Smith M."/>
            <person name="Roesemann S."/>
            <person name="Alexander J.E."/>
            <person name="Rich S.A."/>
            <person name="Livny J."/>
            <person name="Vlamakis H."/>
            <person name="Clish C."/>
            <person name="Bullock K."/>
            <person name="Deik A."/>
            <person name="Scott J."/>
            <person name="Pierce K.A."/>
            <person name="Xavier R.J."/>
            <person name="Alm E.J."/>
        </authorList>
    </citation>
    <scope>NUCLEOTIDE SEQUENCE [LARGE SCALE GENOMIC DNA]</scope>
    <source>
        <strain evidence="3 4">BIOML-A1</strain>
    </source>
</reference>
<protein>
    <submittedName>
        <fullName evidence="3">ORF6N domain-containing protein</fullName>
    </submittedName>
</protein>
<proteinExistence type="predicted"/>
<dbReference type="RefSeq" id="WP_130063756.1">
    <property type="nucleotide sequence ID" value="NZ_BAAFKU010000013.1"/>
</dbReference>